<evidence type="ECO:0000256" key="7">
    <source>
        <dbReference type="ARBA" id="ARBA00047804"/>
    </source>
</evidence>
<dbReference type="PANTHER" id="PTHR13871:SF96">
    <property type="entry name" value="THIOREDOXIN DOMAIN-CONTAINING PROTEIN"/>
    <property type="match status" value="1"/>
</dbReference>
<keyword evidence="4" id="KW-0520">NAD</keyword>
<dbReference type="InterPro" id="IPR045870">
    <property type="entry name" value="TryX_NRX_thioredoxin_dom"/>
</dbReference>
<organism evidence="9 10">
    <name type="scientific">Carnegiea gigantea</name>
    <dbReference type="NCBI Taxonomy" id="171969"/>
    <lineage>
        <taxon>Eukaryota</taxon>
        <taxon>Viridiplantae</taxon>
        <taxon>Streptophyta</taxon>
        <taxon>Embryophyta</taxon>
        <taxon>Tracheophyta</taxon>
        <taxon>Spermatophyta</taxon>
        <taxon>Magnoliopsida</taxon>
        <taxon>eudicotyledons</taxon>
        <taxon>Gunneridae</taxon>
        <taxon>Pentapetalae</taxon>
        <taxon>Caryophyllales</taxon>
        <taxon>Cactineae</taxon>
        <taxon>Cactaceae</taxon>
        <taxon>Cactoideae</taxon>
        <taxon>Echinocereeae</taxon>
        <taxon>Carnegiea</taxon>
    </lineage>
</organism>
<dbReference type="Proteomes" id="UP001153076">
    <property type="component" value="Unassembled WGS sequence"/>
</dbReference>
<protein>
    <recommendedName>
        <fullName evidence="1">protein-disulfide reductase</fullName>
        <ecNumber evidence="1">1.8.1.8</ecNumber>
    </recommendedName>
</protein>
<evidence type="ECO:0000259" key="8">
    <source>
        <dbReference type="PROSITE" id="PS51352"/>
    </source>
</evidence>
<dbReference type="SUPFAM" id="SSF52833">
    <property type="entry name" value="Thioredoxin-like"/>
    <property type="match status" value="2"/>
</dbReference>
<reference evidence="9" key="1">
    <citation type="submission" date="2022-04" db="EMBL/GenBank/DDBJ databases">
        <title>Carnegiea gigantea Genome sequencing and assembly v2.</title>
        <authorList>
            <person name="Copetti D."/>
            <person name="Sanderson M.J."/>
            <person name="Burquez A."/>
            <person name="Wojciechowski M.F."/>
        </authorList>
    </citation>
    <scope>NUCLEOTIDE SEQUENCE</scope>
    <source>
        <strain evidence="9">SGP5-SGP5p</strain>
        <tissue evidence="9">Aerial part</tissue>
    </source>
</reference>
<evidence type="ECO:0000256" key="5">
    <source>
        <dbReference type="ARBA" id="ARBA00025782"/>
    </source>
</evidence>
<feature type="domain" description="Thioredoxin" evidence="8">
    <location>
        <begin position="145"/>
        <end position="321"/>
    </location>
</feature>
<comment type="similarity">
    <text evidence="5">Belongs to the nucleoredoxin family.</text>
</comment>
<keyword evidence="2" id="KW-0677">Repeat</keyword>
<dbReference type="PANTHER" id="PTHR13871">
    <property type="entry name" value="THIOREDOXIN"/>
    <property type="match status" value="1"/>
</dbReference>
<comment type="caution">
    <text evidence="9">The sequence shown here is derived from an EMBL/GenBank/DDBJ whole genome shotgun (WGS) entry which is preliminary data.</text>
</comment>
<name>A0A9Q1QEM3_9CARY</name>
<comment type="catalytic activity">
    <reaction evidence="6">
        <text>[protein]-dithiol + NAD(+) = [protein]-disulfide + NADH + H(+)</text>
        <dbReference type="Rhea" id="RHEA:18749"/>
        <dbReference type="Rhea" id="RHEA-COMP:10593"/>
        <dbReference type="Rhea" id="RHEA-COMP:10594"/>
        <dbReference type="ChEBI" id="CHEBI:15378"/>
        <dbReference type="ChEBI" id="CHEBI:29950"/>
        <dbReference type="ChEBI" id="CHEBI:50058"/>
        <dbReference type="ChEBI" id="CHEBI:57540"/>
        <dbReference type="ChEBI" id="CHEBI:57945"/>
        <dbReference type="EC" id="1.8.1.8"/>
    </reaction>
</comment>
<dbReference type="EC" id="1.8.1.8" evidence="1"/>
<evidence type="ECO:0000313" key="10">
    <source>
        <dbReference type="Proteomes" id="UP001153076"/>
    </source>
</evidence>
<evidence type="ECO:0000256" key="3">
    <source>
        <dbReference type="ARBA" id="ARBA00023002"/>
    </source>
</evidence>
<dbReference type="PROSITE" id="PS00194">
    <property type="entry name" value="THIOREDOXIN_1"/>
    <property type="match status" value="1"/>
</dbReference>
<dbReference type="InterPro" id="IPR052259">
    <property type="entry name" value="Nucleoredoxin-like"/>
</dbReference>
<evidence type="ECO:0000256" key="4">
    <source>
        <dbReference type="ARBA" id="ARBA00023027"/>
    </source>
</evidence>
<evidence type="ECO:0000313" key="9">
    <source>
        <dbReference type="EMBL" id="KAJ8439543.1"/>
    </source>
</evidence>
<dbReference type="InterPro" id="IPR017937">
    <property type="entry name" value="Thioredoxin_CS"/>
</dbReference>
<dbReference type="Gene3D" id="3.40.30.10">
    <property type="entry name" value="Glutaredoxin"/>
    <property type="match status" value="2"/>
</dbReference>
<accession>A0A9Q1QEM3</accession>
<evidence type="ECO:0000256" key="2">
    <source>
        <dbReference type="ARBA" id="ARBA00022737"/>
    </source>
</evidence>
<dbReference type="CDD" id="cd03009">
    <property type="entry name" value="TryX_like_TryX_NRX"/>
    <property type="match status" value="2"/>
</dbReference>
<dbReference type="Pfam" id="PF13905">
    <property type="entry name" value="Thioredoxin_8"/>
    <property type="match status" value="2"/>
</dbReference>
<dbReference type="OrthoDB" id="409136at2759"/>
<dbReference type="InterPro" id="IPR012336">
    <property type="entry name" value="Thioredoxin-like_fold"/>
</dbReference>
<dbReference type="InterPro" id="IPR013766">
    <property type="entry name" value="Thioredoxin_domain"/>
</dbReference>
<keyword evidence="10" id="KW-1185">Reference proteome</keyword>
<proteinExistence type="inferred from homology"/>
<dbReference type="AlphaFoldDB" id="A0A9Q1QEM3"/>
<gene>
    <name evidence="9" type="ORF">Cgig2_007060</name>
</gene>
<dbReference type="InterPro" id="IPR036249">
    <property type="entry name" value="Thioredoxin-like_sf"/>
</dbReference>
<evidence type="ECO:0000256" key="1">
    <source>
        <dbReference type="ARBA" id="ARBA00012612"/>
    </source>
</evidence>
<comment type="catalytic activity">
    <reaction evidence="7">
        <text>[protein]-dithiol + NADP(+) = [protein]-disulfide + NADPH + H(+)</text>
        <dbReference type="Rhea" id="RHEA:18753"/>
        <dbReference type="Rhea" id="RHEA-COMP:10593"/>
        <dbReference type="Rhea" id="RHEA-COMP:10594"/>
        <dbReference type="ChEBI" id="CHEBI:15378"/>
        <dbReference type="ChEBI" id="CHEBI:29950"/>
        <dbReference type="ChEBI" id="CHEBI:50058"/>
        <dbReference type="ChEBI" id="CHEBI:57783"/>
        <dbReference type="ChEBI" id="CHEBI:58349"/>
        <dbReference type="EC" id="1.8.1.8"/>
    </reaction>
</comment>
<keyword evidence="3" id="KW-0560">Oxidoreductase</keyword>
<sequence length="339" mass="37954">MAEAINSVNSECHDLISLLSSEGRDFLVGNNGDQVKIKDLSGKIVGLFFSASWCPPCRGFTPSLVEVYEVLCPKGGFEVVLISSDKEEEAFNGYFSKMPWLAIPFHDSASIKSVKGKFSVRGIPHLIIFDGAGKVLTNHGVEMVMEYGKEAYPFTPERINQLIESQTLESLLVSAEKDYVIDKSGSQVPVSQLTGKHVLIYFSAHWCPPCRDFTPKLIQTYHQIKAKENAFEVIFVSSDRDQPSFDKYYSSMPWLAIPFGDTRKAFLSRRFRVRGIPCLVAIGPDGKTVTTKARQLIESYGADAFPFTEEHILNLKEKLENMSEGRPEKLELDSMNMSL</sequence>
<dbReference type="PROSITE" id="PS51352">
    <property type="entry name" value="THIOREDOXIN_2"/>
    <property type="match status" value="2"/>
</dbReference>
<dbReference type="EMBL" id="JAKOGI010000217">
    <property type="protein sequence ID" value="KAJ8439543.1"/>
    <property type="molecule type" value="Genomic_DNA"/>
</dbReference>
<feature type="domain" description="Thioredoxin" evidence="8">
    <location>
        <begin position="16"/>
        <end position="134"/>
    </location>
</feature>
<evidence type="ECO:0000256" key="6">
    <source>
        <dbReference type="ARBA" id="ARBA00047388"/>
    </source>
</evidence>
<dbReference type="GO" id="GO:0004791">
    <property type="term" value="F:thioredoxin-disulfide reductase (NADPH) activity"/>
    <property type="evidence" value="ECO:0007669"/>
    <property type="project" value="InterPro"/>
</dbReference>